<feature type="transmembrane region" description="Helical" evidence="5">
    <location>
        <begin position="261"/>
        <end position="294"/>
    </location>
</feature>
<dbReference type="EMBL" id="CP012801">
    <property type="protein sequence ID" value="ALJ62438.1"/>
    <property type="molecule type" value="Genomic_DNA"/>
</dbReference>
<accession>A0A0P0GY03</accession>
<keyword evidence="3 5" id="KW-1133">Transmembrane helix</keyword>
<keyword evidence="2 5" id="KW-0812">Transmembrane</keyword>
<dbReference type="PANTHER" id="PTHR37422:SF13">
    <property type="entry name" value="LIPOPOLYSACCHARIDE BIOSYNTHESIS PROTEIN PA4999-RELATED"/>
    <property type="match status" value="1"/>
</dbReference>
<keyword evidence="7" id="KW-0436">Ligase</keyword>
<sequence length="482" mass="54602">MVNSNHYPVRELSPKALSYFMLIVGLIAIVVSVISQNLLIAASIICFPIILIILIWGSQTPRFGYLLYATYSFYFIAIMRYSRKEGLSVILDILLVYMLISILFAVIQKKSNIRLSNAINILTISYIPWMLFILIQFANPGIQTEGITLGLRSWIFANLALYVTSSLLTDNPKVLKRGLIIFGIFTTTAFIKLLFQKYWWFDTAETEWLMQGSWRTHILNTGIRYFSIFTDAGNFGAYMGIVTITYSIIGLHTHKKWLSFFYLGVAFMGLISLLMSGTRGAIIVPLGGLILYCLICKNIKVMLISMLTGLLLFSFFAFTDIGNGNSLIRRMRTAFQPTEDASYNVRVENKQFIAEYLESYPWGVGLNQRVPKIWERGDEVIDGTVPPDSYYVSIWMQTGIIGLSLYLIIYAIVLLRCCYIVMFRIRNRELAHTLSALLCGVFGIWLNGYVGEGMGMPPTNFVIVASLAFVLNGPYIDKQITQ</sequence>
<feature type="domain" description="O-antigen ligase-related" evidence="6">
    <location>
        <begin position="265"/>
        <end position="407"/>
    </location>
</feature>
<feature type="transmembrane region" description="Helical" evidence="5">
    <location>
        <begin position="225"/>
        <end position="249"/>
    </location>
</feature>
<evidence type="ECO:0000256" key="5">
    <source>
        <dbReference type="SAM" id="Phobius"/>
    </source>
</evidence>
<comment type="subcellular location">
    <subcellularLocation>
        <location evidence="1">Membrane</location>
        <topology evidence="1">Multi-pass membrane protein</topology>
    </subcellularLocation>
</comment>
<evidence type="ECO:0000259" key="6">
    <source>
        <dbReference type="Pfam" id="PF04932"/>
    </source>
</evidence>
<feature type="transmembrane region" description="Helical" evidence="5">
    <location>
        <begin position="89"/>
        <end position="107"/>
    </location>
</feature>
<dbReference type="Pfam" id="PF04932">
    <property type="entry name" value="Wzy_C"/>
    <property type="match status" value="1"/>
</dbReference>
<evidence type="ECO:0000313" key="8">
    <source>
        <dbReference type="Proteomes" id="UP000061809"/>
    </source>
</evidence>
<feature type="transmembrane region" description="Helical" evidence="5">
    <location>
        <begin position="39"/>
        <end position="57"/>
    </location>
</feature>
<feature type="transmembrane region" description="Helical" evidence="5">
    <location>
        <begin position="394"/>
        <end position="418"/>
    </location>
</feature>
<evidence type="ECO:0000313" key="7">
    <source>
        <dbReference type="EMBL" id="ALJ62438.1"/>
    </source>
</evidence>
<dbReference type="PANTHER" id="PTHR37422">
    <property type="entry name" value="TEICHURONIC ACID BIOSYNTHESIS PROTEIN TUAE"/>
    <property type="match status" value="1"/>
</dbReference>
<reference evidence="7 8" key="1">
    <citation type="journal article" date="2015" name="Science">
        <title>Genetic determinants of in vivo fitness and diet responsiveness in multiple human gut Bacteroides.</title>
        <authorList>
            <person name="Wu M."/>
            <person name="McNulty N.P."/>
            <person name="Rodionov D.A."/>
            <person name="Khoroshkin M.S."/>
            <person name="Griffin N.W."/>
            <person name="Cheng J."/>
            <person name="Latreille P."/>
            <person name="Kerstetter R.A."/>
            <person name="Terrapon N."/>
            <person name="Henrissat B."/>
            <person name="Osterman A.L."/>
            <person name="Gordon J.I."/>
        </authorList>
    </citation>
    <scope>NUCLEOTIDE SEQUENCE [LARGE SCALE GENOMIC DNA]</scope>
    <source>
        <strain evidence="7 8">WH2</strain>
    </source>
</reference>
<dbReference type="GO" id="GO:0016874">
    <property type="term" value="F:ligase activity"/>
    <property type="evidence" value="ECO:0007669"/>
    <property type="project" value="UniProtKB-KW"/>
</dbReference>
<feature type="transmembrane region" description="Helical" evidence="5">
    <location>
        <begin position="456"/>
        <end position="476"/>
    </location>
</feature>
<feature type="transmembrane region" description="Helical" evidence="5">
    <location>
        <begin position="174"/>
        <end position="195"/>
    </location>
</feature>
<dbReference type="KEGG" id="bcel:BcellWH2_05236"/>
<proteinExistence type="predicted"/>
<evidence type="ECO:0000256" key="4">
    <source>
        <dbReference type="ARBA" id="ARBA00023136"/>
    </source>
</evidence>
<feature type="transmembrane region" description="Helical" evidence="5">
    <location>
        <begin position="16"/>
        <end position="34"/>
    </location>
</feature>
<dbReference type="InterPro" id="IPR051533">
    <property type="entry name" value="WaaL-like"/>
</dbReference>
<name>A0A0P0GY03_9BACE</name>
<evidence type="ECO:0000256" key="2">
    <source>
        <dbReference type="ARBA" id="ARBA00022692"/>
    </source>
</evidence>
<dbReference type="RefSeq" id="WP_029428208.1">
    <property type="nucleotide sequence ID" value="NZ_CP012801.1"/>
</dbReference>
<feature type="transmembrane region" description="Helical" evidence="5">
    <location>
        <begin position="301"/>
        <end position="319"/>
    </location>
</feature>
<feature type="transmembrane region" description="Helical" evidence="5">
    <location>
        <begin position="430"/>
        <end position="450"/>
    </location>
</feature>
<evidence type="ECO:0000256" key="1">
    <source>
        <dbReference type="ARBA" id="ARBA00004141"/>
    </source>
</evidence>
<keyword evidence="4 5" id="KW-0472">Membrane</keyword>
<evidence type="ECO:0000256" key="3">
    <source>
        <dbReference type="ARBA" id="ARBA00022989"/>
    </source>
</evidence>
<dbReference type="Proteomes" id="UP000061809">
    <property type="component" value="Chromosome"/>
</dbReference>
<organism evidence="7 8">
    <name type="scientific">Bacteroides cellulosilyticus</name>
    <dbReference type="NCBI Taxonomy" id="246787"/>
    <lineage>
        <taxon>Bacteria</taxon>
        <taxon>Pseudomonadati</taxon>
        <taxon>Bacteroidota</taxon>
        <taxon>Bacteroidia</taxon>
        <taxon>Bacteroidales</taxon>
        <taxon>Bacteroidaceae</taxon>
        <taxon>Bacteroides</taxon>
    </lineage>
</organism>
<feature type="transmembrane region" description="Helical" evidence="5">
    <location>
        <begin position="149"/>
        <end position="168"/>
    </location>
</feature>
<dbReference type="AlphaFoldDB" id="A0A0P0GY03"/>
<gene>
    <name evidence="7" type="ORF">BcellWH2_05236</name>
</gene>
<feature type="transmembrane region" description="Helical" evidence="5">
    <location>
        <begin position="119"/>
        <end position="137"/>
    </location>
</feature>
<dbReference type="PATRIC" id="fig|246787.4.peg.5405"/>
<feature type="transmembrane region" description="Helical" evidence="5">
    <location>
        <begin position="63"/>
        <end position="82"/>
    </location>
</feature>
<dbReference type="GO" id="GO:0016020">
    <property type="term" value="C:membrane"/>
    <property type="evidence" value="ECO:0007669"/>
    <property type="project" value="UniProtKB-SubCell"/>
</dbReference>
<protein>
    <submittedName>
        <fullName evidence="7">O-Antigen ligase</fullName>
    </submittedName>
</protein>
<dbReference type="InterPro" id="IPR007016">
    <property type="entry name" value="O-antigen_ligase-rel_domated"/>
</dbReference>